<gene>
    <name evidence="2" type="ORF">F3F73_15755</name>
</gene>
<name>A0A7J4XGI6_9BACE</name>
<comment type="caution">
    <text evidence="2">The sequence shown here is derived from an EMBL/GenBank/DDBJ whole genome shotgun (WGS) entry which is preliminary data.</text>
</comment>
<dbReference type="RefSeq" id="WP_130059422.1">
    <property type="nucleotide sequence ID" value="NZ_CP081899.1"/>
</dbReference>
<reference evidence="2 3" key="1">
    <citation type="journal article" date="2019" name="Nat. Med.">
        <title>A library of human gut bacterial isolates paired with longitudinal multiomics data enables mechanistic microbiome research.</title>
        <authorList>
            <person name="Poyet M."/>
            <person name="Groussin M."/>
            <person name="Gibbons S.M."/>
            <person name="Avila-Pacheco J."/>
            <person name="Jiang X."/>
            <person name="Kearney S.M."/>
            <person name="Perrotta A.R."/>
            <person name="Berdy B."/>
            <person name="Zhao S."/>
            <person name="Lieberman T.D."/>
            <person name="Swanson P.K."/>
            <person name="Smith M."/>
            <person name="Roesemann S."/>
            <person name="Alexander J.E."/>
            <person name="Rich S.A."/>
            <person name="Livny J."/>
            <person name="Vlamakis H."/>
            <person name="Clish C."/>
            <person name="Bullock K."/>
            <person name="Deik A."/>
            <person name="Scott J."/>
            <person name="Pierce K.A."/>
            <person name="Xavier R.J."/>
            <person name="Alm E.J."/>
        </authorList>
    </citation>
    <scope>NUCLEOTIDE SEQUENCE [LARGE SCALE GENOMIC DNA]</scope>
    <source>
        <strain evidence="2 3">BIOML-A10</strain>
    </source>
</reference>
<feature type="chain" id="PRO_5029666920" evidence="1">
    <location>
        <begin position="24"/>
        <end position="1034"/>
    </location>
</feature>
<dbReference type="EMBL" id="VWMK01000016">
    <property type="protein sequence ID" value="KAA3761974.1"/>
    <property type="molecule type" value="Genomic_DNA"/>
</dbReference>
<proteinExistence type="predicted"/>
<dbReference type="AlphaFoldDB" id="A0A7J4XGI6"/>
<sequence length="1034" mass="114130">MKKHYFFVSLLALALSMPRSSFASVQSADSDDGIVVTLGAPKVSMQLMAAQSSVTQSHMVINGTGQSGTFILNAQNLVEDIKLTATSGLEVYPATLPAGSNGETIIITLNSTLPVTEGRIILRSGDARAYVNVTGYGTPLEEKNLSQNPVYPGGDDESFVKGKEDGFTPGENGYTVEFRVKTDNLNKVFEAFAVTPEGAGFKAYVNSTSVGLYDGSTQVNIPNPATAFDGGLQHFYNNDGKYHTYRFSVTSDQRIFVYRDGLQIAILRASDYANQASWTVENGDMVENLLKNPDFEGEYDYRASDSLIVRVEGWQLDPIDQYNCLYTVPNYEINNDLDFNNHVMSLQRYTWNDGWAAGRVSQIVDVAPNETYSLSFLAGGGMKVKDSAIDYLMSSVRIEEVQNSELNNKVEISNMDGMVSYSMDYTTSAECRQIRVSLYNERFLNGGGWGSSVRPFLVDEMRLTGVSRVLTQEVGFDNTFADVEYFTYDPTGAYAPLEAVLSPSEKNVTIDGTNQTKTVKVSTANLRADVPLSVTASKGFSVYPEELIPNHESEVTITLNSTLPVTKGRIILRSGDIRAYVNVTGYGTPLEEKNLSQNPVYPGGDDESFVKGKEDGFTPGENGYTVEFRVKTDNLNKVFEAFAVTPEGAGFKAYVNSTSVGLYDGSTQVNIPNPATAFDGGLQHFYNNDGKYHTYRFSVTSDQRIFVYRDGLQIAILRASDYANQASWTVENGDMVENLLKNPDFEGEYDYRASDSLIVRVEGWQLDPIDQYNCLYTVPNYEINNDLDFNNHVMSLQRYTWNDGWAAGRVSQIVDVAPNETYSLSFLAGGGMKVKDSAIDYLMSSVRIEEVQNSELNNKVEISNMDGMVSYSMDYTTSAECRQIRVSLYNERFLNGGGWGSSVRPFLVDEMRLTGVSRVLTQEVGFDNTFADVEYFTYDPTGAYAPLEPVFGGDVTGIEGTNSDAGVYGTVIDNWLTLNNVPESAKIEIYSSTGVLIAVENSYTSGQSIPLYEKGIYVCVVNDGTRKEIVKIVY</sequence>
<organism evidence="2 3">
    <name type="scientific">Bacteroides salyersiae</name>
    <dbReference type="NCBI Taxonomy" id="291644"/>
    <lineage>
        <taxon>Bacteria</taxon>
        <taxon>Pseudomonadati</taxon>
        <taxon>Bacteroidota</taxon>
        <taxon>Bacteroidia</taxon>
        <taxon>Bacteroidales</taxon>
        <taxon>Bacteroidaceae</taxon>
        <taxon>Bacteroides</taxon>
    </lineage>
</organism>
<evidence type="ECO:0000313" key="3">
    <source>
        <dbReference type="Proteomes" id="UP000422221"/>
    </source>
</evidence>
<keyword evidence="1" id="KW-0732">Signal</keyword>
<protein>
    <submittedName>
        <fullName evidence="2">T9SS type A sorting domain-containing protein</fullName>
    </submittedName>
</protein>
<dbReference type="Proteomes" id="UP000422221">
    <property type="component" value="Unassembled WGS sequence"/>
</dbReference>
<evidence type="ECO:0000256" key="1">
    <source>
        <dbReference type="SAM" id="SignalP"/>
    </source>
</evidence>
<evidence type="ECO:0000313" key="2">
    <source>
        <dbReference type="EMBL" id="KAA3761974.1"/>
    </source>
</evidence>
<feature type="signal peptide" evidence="1">
    <location>
        <begin position="1"/>
        <end position="23"/>
    </location>
</feature>
<accession>A0A7J4XGI6</accession>
<dbReference type="Gene3D" id="2.60.120.260">
    <property type="entry name" value="Galactose-binding domain-like"/>
    <property type="match status" value="2"/>
</dbReference>